<dbReference type="InterPro" id="IPR016181">
    <property type="entry name" value="Acyl_CoA_acyltransferase"/>
</dbReference>
<dbReference type="Gene3D" id="3.40.630.30">
    <property type="match status" value="1"/>
</dbReference>
<keyword evidence="2" id="KW-0012">Acyltransferase</keyword>
<evidence type="ECO:0000259" key="3">
    <source>
        <dbReference type="PROSITE" id="PS51186"/>
    </source>
</evidence>
<reference evidence="4 5" key="1">
    <citation type="submission" date="2018-01" db="EMBL/GenBank/DDBJ databases">
        <authorList>
            <person name="Gaut B.S."/>
            <person name="Morton B.R."/>
            <person name="Clegg M.T."/>
            <person name="Duvall M.R."/>
        </authorList>
    </citation>
    <scope>NUCLEOTIDE SEQUENCE [LARGE SCALE GENOMIC DNA]</scope>
    <source>
        <strain evidence="4 5">HR-AV</strain>
    </source>
</reference>
<keyword evidence="1 4" id="KW-0808">Transferase</keyword>
<evidence type="ECO:0000256" key="1">
    <source>
        <dbReference type="ARBA" id="ARBA00022679"/>
    </source>
</evidence>
<dbReference type="InterPro" id="IPR000182">
    <property type="entry name" value="GNAT_dom"/>
</dbReference>
<accession>A0A2S5A2W4</accession>
<dbReference type="RefSeq" id="WP_103788540.1">
    <property type="nucleotide sequence ID" value="NZ_PQVF01000005.1"/>
</dbReference>
<comment type="caution">
    <text evidence="4">The sequence shown here is derived from an EMBL/GenBank/DDBJ whole genome shotgun (WGS) entry which is preliminary data.</text>
</comment>
<dbReference type="EMBL" id="PQVF01000005">
    <property type="protein sequence ID" value="POY36930.1"/>
    <property type="molecule type" value="Genomic_DNA"/>
</dbReference>
<dbReference type="AlphaFoldDB" id="A0A2S5A2W4"/>
<dbReference type="PANTHER" id="PTHR43800:SF1">
    <property type="entry name" value="PEPTIDYL-LYSINE N-ACETYLTRANSFERASE YJAB"/>
    <property type="match status" value="1"/>
</dbReference>
<dbReference type="Pfam" id="PF13673">
    <property type="entry name" value="Acetyltransf_10"/>
    <property type="match status" value="1"/>
</dbReference>
<dbReference type="PROSITE" id="PS51186">
    <property type="entry name" value="GNAT"/>
    <property type="match status" value="1"/>
</dbReference>
<name>A0A2S5A2W4_9SPHI</name>
<keyword evidence="5" id="KW-1185">Reference proteome</keyword>
<gene>
    <name evidence="4" type="ORF">C3K47_07650</name>
</gene>
<dbReference type="CDD" id="cd04301">
    <property type="entry name" value="NAT_SF"/>
    <property type="match status" value="1"/>
</dbReference>
<dbReference type="PANTHER" id="PTHR43800">
    <property type="entry name" value="PEPTIDYL-LYSINE N-ACETYLTRANSFERASE YJAB"/>
    <property type="match status" value="1"/>
</dbReference>
<evidence type="ECO:0000313" key="4">
    <source>
        <dbReference type="EMBL" id="POY36930.1"/>
    </source>
</evidence>
<dbReference type="GO" id="GO:0016747">
    <property type="term" value="F:acyltransferase activity, transferring groups other than amino-acyl groups"/>
    <property type="evidence" value="ECO:0007669"/>
    <property type="project" value="InterPro"/>
</dbReference>
<sequence>MSSYTYKIAQAEDIDLIVSLADRIWKQTYRGVISDEQIEYMYSNMYTAEALKKQQKEDNTFIIAYDGDTPMGFSSFSKIEENKFKIHKLYVLTETQGKGIGRFLIDSVIKEIKPQGATILELNVNRYNKAKQFYDKLGFKVHEVVDIPYGKFVLNDYVMQLDLV</sequence>
<organism evidence="4 5">
    <name type="scientific">Solitalea longa</name>
    <dbReference type="NCBI Taxonomy" id="2079460"/>
    <lineage>
        <taxon>Bacteria</taxon>
        <taxon>Pseudomonadati</taxon>
        <taxon>Bacteroidota</taxon>
        <taxon>Sphingobacteriia</taxon>
        <taxon>Sphingobacteriales</taxon>
        <taxon>Sphingobacteriaceae</taxon>
        <taxon>Solitalea</taxon>
    </lineage>
</organism>
<evidence type="ECO:0000313" key="5">
    <source>
        <dbReference type="Proteomes" id="UP000236893"/>
    </source>
</evidence>
<evidence type="ECO:0000256" key="2">
    <source>
        <dbReference type="ARBA" id="ARBA00023315"/>
    </source>
</evidence>
<proteinExistence type="predicted"/>
<dbReference type="SUPFAM" id="SSF55729">
    <property type="entry name" value="Acyl-CoA N-acyltransferases (Nat)"/>
    <property type="match status" value="1"/>
</dbReference>
<protein>
    <submittedName>
        <fullName evidence="4">GNAT family N-acetyltransferase</fullName>
    </submittedName>
</protein>
<feature type="domain" description="N-acetyltransferase" evidence="3">
    <location>
        <begin position="4"/>
        <end position="164"/>
    </location>
</feature>
<dbReference type="Proteomes" id="UP000236893">
    <property type="component" value="Unassembled WGS sequence"/>
</dbReference>
<dbReference type="OrthoDB" id="9800604at2"/>